<dbReference type="Gene3D" id="3.40.630.190">
    <property type="entry name" value="LCP protein"/>
    <property type="match status" value="1"/>
</dbReference>
<feature type="compositionally biased region" description="Acidic residues" evidence="2">
    <location>
        <begin position="1"/>
        <end position="12"/>
    </location>
</feature>
<keyword evidence="3" id="KW-1133">Transmembrane helix</keyword>
<protein>
    <submittedName>
        <fullName evidence="5">LytR family transcriptional attenuator</fullName>
    </submittedName>
</protein>
<comment type="similarity">
    <text evidence="1">Belongs to the LytR/CpsA/Psr (LCP) family.</text>
</comment>
<dbReference type="OrthoDB" id="9782542at2"/>
<accession>A0A560WHF1</accession>
<organism evidence="5 6">
    <name type="scientific">Marihabitans asiaticum</name>
    <dbReference type="NCBI Taxonomy" id="415218"/>
    <lineage>
        <taxon>Bacteria</taxon>
        <taxon>Bacillati</taxon>
        <taxon>Actinomycetota</taxon>
        <taxon>Actinomycetes</taxon>
        <taxon>Micrococcales</taxon>
        <taxon>Intrasporangiaceae</taxon>
        <taxon>Marihabitans</taxon>
    </lineage>
</organism>
<gene>
    <name evidence="5" type="ORF">FB557_0544</name>
</gene>
<dbReference type="Proteomes" id="UP000315628">
    <property type="component" value="Unassembled WGS sequence"/>
</dbReference>
<name>A0A560WHF1_9MICO</name>
<keyword evidence="3" id="KW-0812">Transmembrane</keyword>
<evidence type="ECO:0000256" key="3">
    <source>
        <dbReference type="SAM" id="Phobius"/>
    </source>
</evidence>
<evidence type="ECO:0000256" key="2">
    <source>
        <dbReference type="SAM" id="MobiDB-lite"/>
    </source>
</evidence>
<feature type="transmembrane region" description="Helical" evidence="3">
    <location>
        <begin position="34"/>
        <end position="55"/>
    </location>
</feature>
<keyword evidence="3" id="KW-0472">Membrane</keyword>
<evidence type="ECO:0000313" key="5">
    <source>
        <dbReference type="EMBL" id="TWD16990.1"/>
    </source>
</evidence>
<dbReference type="InterPro" id="IPR050922">
    <property type="entry name" value="LytR/CpsA/Psr_CW_biosynth"/>
</dbReference>
<reference evidence="5 6" key="1">
    <citation type="submission" date="2019-06" db="EMBL/GenBank/DDBJ databases">
        <title>Sequencing the genomes of 1000 actinobacteria strains.</title>
        <authorList>
            <person name="Klenk H.-P."/>
        </authorList>
    </citation>
    <scope>NUCLEOTIDE SEQUENCE [LARGE SCALE GENOMIC DNA]</scope>
    <source>
        <strain evidence="5 6">DSM 18935</strain>
    </source>
</reference>
<keyword evidence="6" id="KW-1185">Reference proteome</keyword>
<feature type="region of interest" description="Disordered" evidence="2">
    <location>
        <begin position="1"/>
        <end position="26"/>
    </location>
</feature>
<evidence type="ECO:0000259" key="4">
    <source>
        <dbReference type="Pfam" id="PF03816"/>
    </source>
</evidence>
<feature type="domain" description="Cell envelope-related transcriptional attenuator" evidence="4">
    <location>
        <begin position="109"/>
        <end position="254"/>
    </location>
</feature>
<dbReference type="NCBIfam" id="TIGR00350">
    <property type="entry name" value="lytR_cpsA_psr"/>
    <property type="match status" value="1"/>
</dbReference>
<dbReference type="AlphaFoldDB" id="A0A560WHF1"/>
<dbReference type="PANTHER" id="PTHR33392:SF6">
    <property type="entry name" value="POLYISOPRENYL-TEICHOIC ACID--PEPTIDOGLYCAN TEICHOIC ACID TRANSFERASE TAGU"/>
    <property type="match status" value="1"/>
</dbReference>
<sequence>MLEDDLFDGDDARDDRNPGRRGAARPRRRGLRRALVALLCIVVLAVAGVGGYLGFLNSKVDDVKREALLPGGEGGDEEQSTRGDRLVTDGGTNYLVIGSDARPGETASRADVIQLVHIPKDSSAVYLIHFPRDLYVEIPGRGKGKINASYAYGGAPLLVQTLQDLLGVKVDHVAKTDFEGFKQMTDAVGGVRVWADEASSSSGNGGVEIQQGWNDLDGEQALGFVRERYQLSEGDISRGQRQQAWMKAIMTKALSPGVLLNPVKFASFVEAGTSNAVVDDTLTTGDMRNQALALRGVRGEDIHFVTAPFAGYGTTEGGESIDVLDEQGMAALSDALKADDMAGYVQSSS</sequence>
<dbReference type="RefSeq" id="WP_144855383.1">
    <property type="nucleotide sequence ID" value="NZ_BAAAYT010000002.1"/>
</dbReference>
<comment type="caution">
    <text evidence="5">The sequence shown here is derived from an EMBL/GenBank/DDBJ whole genome shotgun (WGS) entry which is preliminary data.</text>
</comment>
<proteinExistence type="inferred from homology"/>
<dbReference type="Pfam" id="PF03816">
    <property type="entry name" value="LytR_cpsA_psr"/>
    <property type="match status" value="1"/>
</dbReference>
<dbReference type="PANTHER" id="PTHR33392">
    <property type="entry name" value="POLYISOPRENYL-TEICHOIC ACID--PEPTIDOGLYCAN TEICHOIC ACID TRANSFERASE TAGU"/>
    <property type="match status" value="1"/>
</dbReference>
<dbReference type="InterPro" id="IPR004474">
    <property type="entry name" value="LytR_CpsA_psr"/>
</dbReference>
<evidence type="ECO:0000313" key="6">
    <source>
        <dbReference type="Proteomes" id="UP000315628"/>
    </source>
</evidence>
<evidence type="ECO:0000256" key="1">
    <source>
        <dbReference type="ARBA" id="ARBA00006068"/>
    </source>
</evidence>
<dbReference type="EMBL" id="VIUW01000001">
    <property type="protein sequence ID" value="TWD16990.1"/>
    <property type="molecule type" value="Genomic_DNA"/>
</dbReference>